<dbReference type="RefSeq" id="WP_201632464.1">
    <property type="nucleotide sequence ID" value="NZ_CP068046.1"/>
</dbReference>
<proteinExistence type="predicted"/>
<evidence type="ECO:0000313" key="3">
    <source>
        <dbReference type="Proteomes" id="UP000595857"/>
    </source>
</evidence>
<organism evidence="2 3">
    <name type="scientific">Devosia rhizoryzae</name>
    <dbReference type="NCBI Taxonomy" id="2774137"/>
    <lineage>
        <taxon>Bacteria</taxon>
        <taxon>Pseudomonadati</taxon>
        <taxon>Pseudomonadota</taxon>
        <taxon>Alphaproteobacteria</taxon>
        <taxon>Hyphomicrobiales</taxon>
        <taxon>Devosiaceae</taxon>
        <taxon>Devosia</taxon>
    </lineage>
</organism>
<name>A0ABX7C4N4_9HYPH</name>
<dbReference type="PANTHER" id="PTHR43546">
    <property type="entry name" value="UPF0173 METAL-DEPENDENT HYDROLASE MJ1163-RELATED"/>
    <property type="match status" value="1"/>
</dbReference>
<dbReference type="Proteomes" id="UP000595857">
    <property type="component" value="Chromosome"/>
</dbReference>
<sequence length="222" mass="24792">MAIHLSKFVHSCLLLEKAGTRVLFDPGKFSFNEDRVRLADFGRLDWIVITHTHPDHLDVDAVGQLVASQNLRVLGNVEVAATLGSKGIKVQVATDGQPVDAGEISLLPIAVPHQPILEEQIPQVTAFLIDDRILHVADSFDERLHQWKGLDALIVPIMAPFLTETEVYEFVRMLSPKSVVPVHDGYARDFFVDTRHATFDQWFRKAGIVFHSLKNPGDTVTL</sequence>
<feature type="domain" description="Metallo-beta-lactamase" evidence="1">
    <location>
        <begin position="9"/>
        <end position="183"/>
    </location>
</feature>
<dbReference type="Pfam" id="PF13483">
    <property type="entry name" value="Lactamase_B_3"/>
    <property type="match status" value="1"/>
</dbReference>
<accession>A0ABX7C4N4</accession>
<dbReference type="SMART" id="SM00849">
    <property type="entry name" value="Lactamase_B"/>
    <property type="match status" value="1"/>
</dbReference>
<gene>
    <name evidence="2" type="ORF">JI748_15045</name>
</gene>
<evidence type="ECO:0000259" key="1">
    <source>
        <dbReference type="SMART" id="SM00849"/>
    </source>
</evidence>
<dbReference type="InterPro" id="IPR001279">
    <property type="entry name" value="Metallo-B-lactamas"/>
</dbReference>
<dbReference type="InterPro" id="IPR036866">
    <property type="entry name" value="RibonucZ/Hydroxyglut_hydro"/>
</dbReference>
<evidence type="ECO:0000313" key="2">
    <source>
        <dbReference type="EMBL" id="QQR39036.1"/>
    </source>
</evidence>
<dbReference type="EMBL" id="CP068046">
    <property type="protein sequence ID" value="QQR39036.1"/>
    <property type="molecule type" value="Genomic_DNA"/>
</dbReference>
<keyword evidence="3" id="KW-1185">Reference proteome</keyword>
<protein>
    <submittedName>
        <fullName evidence="2">MBL fold metallo-hydrolase</fullName>
    </submittedName>
</protein>
<dbReference type="SUPFAM" id="SSF56281">
    <property type="entry name" value="Metallo-hydrolase/oxidoreductase"/>
    <property type="match status" value="1"/>
</dbReference>
<dbReference type="PANTHER" id="PTHR43546:SF3">
    <property type="entry name" value="UPF0173 METAL-DEPENDENT HYDROLASE MJ1163"/>
    <property type="match status" value="1"/>
</dbReference>
<reference evidence="2 3" key="1">
    <citation type="submission" date="2021-01" db="EMBL/GenBank/DDBJ databases">
        <title>Genome seq and assembly of Devosia sp. LEGU1.</title>
        <authorList>
            <person name="Chhetri G."/>
        </authorList>
    </citation>
    <scope>NUCLEOTIDE SEQUENCE [LARGE SCALE GENOMIC DNA]</scope>
    <source>
        <strain evidence="2 3">LEGU1</strain>
    </source>
</reference>
<dbReference type="InterPro" id="IPR050114">
    <property type="entry name" value="UPF0173_UPF0282_UlaG_hydrolase"/>
</dbReference>
<dbReference type="Gene3D" id="3.60.15.10">
    <property type="entry name" value="Ribonuclease Z/Hydroxyacylglutathione hydrolase-like"/>
    <property type="match status" value="1"/>
</dbReference>